<keyword evidence="4" id="KW-1185">Reference proteome</keyword>
<evidence type="ECO:0000256" key="2">
    <source>
        <dbReference type="SAM" id="Phobius"/>
    </source>
</evidence>
<sequence length="156" mass="17426">MVGNTPNTPNGRKTGALAVRAEIAELRFESVALLFRVLVARSVRRVKLLSRIDIRIYNETIYLPFLMPYRPMPAIDRSSIMMIMFGGLFIFHSIVPPSFALAGGDATFFRARAFWTGRSCQPVSKRRRVVPGGGGTFGSPAVRDHADRADDKRKEK</sequence>
<dbReference type="Proteomes" id="UP000075883">
    <property type="component" value="Unassembled WGS sequence"/>
</dbReference>
<evidence type="ECO:0000256" key="1">
    <source>
        <dbReference type="SAM" id="MobiDB-lite"/>
    </source>
</evidence>
<reference evidence="3" key="2">
    <citation type="submission" date="2020-05" db="UniProtKB">
        <authorList>
            <consortium name="EnsemblMetazoa"/>
        </authorList>
    </citation>
    <scope>IDENTIFICATION</scope>
    <source>
        <strain evidence="3">A-37</strain>
    </source>
</reference>
<dbReference type="EMBL" id="AXCM01008434">
    <property type="status" value="NOT_ANNOTATED_CDS"/>
    <property type="molecule type" value="Genomic_DNA"/>
</dbReference>
<accession>A0A182M329</accession>
<dbReference type="EnsemblMetazoa" id="ACUA008244-RA">
    <property type="protein sequence ID" value="ACUA008244-PA"/>
    <property type="gene ID" value="ACUA008244"/>
</dbReference>
<evidence type="ECO:0000313" key="4">
    <source>
        <dbReference type="Proteomes" id="UP000075883"/>
    </source>
</evidence>
<dbReference type="VEuPathDB" id="VectorBase:ACUA008244"/>
<dbReference type="AlphaFoldDB" id="A0A182M329"/>
<keyword evidence="2" id="KW-0812">Transmembrane</keyword>
<feature type="compositionally biased region" description="Basic and acidic residues" evidence="1">
    <location>
        <begin position="142"/>
        <end position="156"/>
    </location>
</feature>
<keyword evidence="2" id="KW-1133">Transmembrane helix</keyword>
<feature type="transmembrane region" description="Helical" evidence="2">
    <location>
        <begin position="80"/>
        <end position="102"/>
    </location>
</feature>
<proteinExistence type="predicted"/>
<reference evidence="4" key="1">
    <citation type="submission" date="2013-09" db="EMBL/GenBank/DDBJ databases">
        <title>The Genome Sequence of Anopheles culicifacies species A.</title>
        <authorList>
            <consortium name="The Broad Institute Genomics Platform"/>
            <person name="Neafsey D.E."/>
            <person name="Besansky N."/>
            <person name="Howell P."/>
            <person name="Walton C."/>
            <person name="Young S.K."/>
            <person name="Zeng Q."/>
            <person name="Gargeya S."/>
            <person name="Fitzgerald M."/>
            <person name="Haas B."/>
            <person name="Abouelleil A."/>
            <person name="Allen A.W."/>
            <person name="Alvarado L."/>
            <person name="Arachchi H.M."/>
            <person name="Berlin A.M."/>
            <person name="Chapman S.B."/>
            <person name="Gainer-Dewar J."/>
            <person name="Goldberg J."/>
            <person name="Griggs A."/>
            <person name="Gujja S."/>
            <person name="Hansen M."/>
            <person name="Howarth C."/>
            <person name="Imamovic A."/>
            <person name="Ireland A."/>
            <person name="Larimer J."/>
            <person name="McCowan C."/>
            <person name="Murphy C."/>
            <person name="Pearson M."/>
            <person name="Poon T.W."/>
            <person name="Priest M."/>
            <person name="Roberts A."/>
            <person name="Saif S."/>
            <person name="Shea T."/>
            <person name="Sisk P."/>
            <person name="Sykes S."/>
            <person name="Wortman J."/>
            <person name="Nusbaum C."/>
            <person name="Birren B."/>
        </authorList>
    </citation>
    <scope>NUCLEOTIDE SEQUENCE [LARGE SCALE GENOMIC DNA]</scope>
    <source>
        <strain evidence="4">A-37</strain>
    </source>
</reference>
<keyword evidence="2" id="KW-0472">Membrane</keyword>
<protein>
    <submittedName>
        <fullName evidence="3">Uncharacterized protein</fullName>
    </submittedName>
</protein>
<feature type="region of interest" description="Disordered" evidence="1">
    <location>
        <begin position="129"/>
        <end position="156"/>
    </location>
</feature>
<organism evidence="3 4">
    <name type="scientific">Anopheles culicifacies</name>
    <dbReference type="NCBI Taxonomy" id="139723"/>
    <lineage>
        <taxon>Eukaryota</taxon>
        <taxon>Metazoa</taxon>
        <taxon>Ecdysozoa</taxon>
        <taxon>Arthropoda</taxon>
        <taxon>Hexapoda</taxon>
        <taxon>Insecta</taxon>
        <taxon>Pterygota</taxon>
        <taxon>Neoptera</taxon>
        <taxon>Endopterygota</taxon>
        <taxon>Diptera</taxon>
        <taxon>Nematocera</taxon>
        <taxon>Culicoidea</taxon>
        <taxon>Culicidae</taxon>
        <taxon>Anophelinae</taxon>
        <taxon>Anopheles</taxon>
        <taxon>culicifacies species complex</taxon>
    </lineage>
</organism>
<evidence type="ECO:0000313" key="3">
    <source>
        <dbReference type="EnsemblMetazoa" id="ACUA008244-PA"/>
    </source>
</evidence>
<name>A0A182M329_9DIPT</name>